<feature type="region of interest" description="Disordered" evidence="1">
    <location>
        <begin position="22"/>
        <end position="49"/>
    </location>
</feature>
<accession>A0ABY8VGT5</accession>
<dbReference type="InterPro" id="IPR056463">
    <property type="entry name" value="DUF7373_C"/>
</dbReference>
<feature type="domain" description="DUF7373" evidence="4">
    <location>
        <begin position="304"/>
        <end position="412"/>
    </location>
</feature>
<dbReference type="Pfam" id="PF24092">
    <property type="entry name" value="DUF7373_C"/>
    <property type="match status" value="1"/>
</dbReference>
<organism evidence="5 6">
    <name type="scientific">Corynebacterium breve</name>
    <dbReference type="NCBI Taxonomy" id="3049799"/>
    <lineage>
        <taxon>Bacteria</taxon>
        <taxon>Bacillati</taxon>
        <taxon>Actinomycetota</taxon>
        <taxon>Actinomycetes</taxon>
        <taxon>Mycobacteriales</taxon>
        <taxon>Corynebacteriaceae</taxon>
        <taxon>Corynebacterium</taxon>
    </lineage>
</organism>
<evidence type="ECO:0000313" key="6">
    <source>
        <dbReference type="Proteomes" id="UP001225598"/>
    </source>
</evidence>
<name>A0ABY8VGT5_9CORY</name>
<evidence type="ECO:0000256" key="1">
    <source>
        <dbReference type="SAM" id="MobiDB-lite"/>
    </source>
</evidence>
<evidence type="ECO:0000256" key="2">
    <source>
        <dbReference type="SAM" id="SignalP"/>
    </source>
</evidence>
<dbReference type="PROSITE" id="PS51257">
    <property type="entry name" value="PROKAR_LIPOPROTEIN"/>
    <property type="match status" value="1"/>
</dbReference>
<keyword evidence="2" id="KW-0732">Signal</keyword>
<protein>
    <submittedName>
        <fullName evidence="5">Uncharacterized protein</fullName>
    </submittedName>
</protein>
<proteinExistence type="predicted"/>
<reference evidence="5 6" key="1">
    <citation type="submission" date="2023-05" db="EMBL/GenBank/DDBJ databases">
        <title>Corynebacterium suedekumii sp. nov. and Corynebacterium breve sp. nov. isolated from raw cow's milk.</title>
        <authorList>
            <person name="Baer M.K."/>
            <person name="Mehl L."/>
            <person name="Hellmuth R."/>
            <person name="Marke G."/>
            <person name="Lipski A."/>
        </authorList>
    </citation>
    <scope>NUCLEOTIDE SEQUENCE [LARGE SCALE GENOMIC DNA]</scope>
    <source>
        <strain evidence="5 6">R4</strain>
    </source>
</reference>
<dbReference type="RefSeq" id="WP_284824519.1">
    <property type="nucleotide sequence ID" value="NZ_CP126969.1"/>
</dbReference>
<dbReference type="Proteomes" id="UP001225598">
    <property type="component" value="Chromosome"/>
</dbReference>
<feature type="chain" id="PRO_5047116627" evidence="2">
    <location>
        <begin position="22"/>
        <end position="472"/>
    </location>
</feature>
<evidence type="ECO:0000259" key="3">
    <source>
        <dbReference type="Pfam" id="PF24088"/>
    </source>
</evidence>
<evidence type="ECO:0000313" key="5">
    <source>
        <dbReference type="EMBL" id="WIM67429.1"/>
    </source>
</evidence>
<feature type="signal peptide" evidence="2">
    <location>
        <begin position="1"/>
        <end position="21"/>
    </location>
</feature>
<keyword evidence="6" id="KW-1185">Reference proteome</keyword>
<feature type="domain" description="DUF7373" evidence="3">
    <location>
        <begin position="83"/>
        <end position="270"/>
    </location>
</feature>
<dbReference type="EMBL" id="CP126969">
    <property type="protein sequence ID" value="WIM67429.1"/>
    <property type="molecule type" value="Genomic_DNA"/>
</dbReference>
<evidence type="ECO:0000259" key="4">
    <source>
        <dbReference type="Pfam" id="PF24092"/>
    </source>
</evidence>
<dbReference type="InterPro" id="IPR055797">
    <property type="entry name" value="DUF7373"/>
</dbReference>
<gene>
    <name evidence="5" type="ORF">QP027_10025</name>
</gene>
<dbReference type="Pfam" id="PF24088">
    <property type="entry name" value="DUF7373"/>
    <property type="match status" value="1"/>
</dbReference>
<sequence>MGKFKVGVAAVLSMVMLSACSTDGGDEGGESGSQVSDQQGVGSGNDGSDWRALDIIPENGLLRLPPASEIPVQFQYIFQSGDIASQMALPFEGDESINQGLGRIDVEQATMVTSFMSPNQAQIVQDTGLVVGHYFVGASEHNLSDPQRKEAKHALLRFNTEEDAKSVVEQIAGEMATNGEQPIAQLPVPWAETPAENLGETRAFSAQPGPTRMGVPDDVNAGHRTHRTLTPIGEYVFWTETIALSDDPAWAEGYATKVIEKQRALVPEIESLKTEGGVGMYDELPDKEYAALELYNSQPLSHESQNEPQNFSPRGYAMNYENAKAVYEVLLDTKTEHIVQDGSVVFASADEQGAQKLQDFFVEELKAKGGTEYDEPQGIENTVCLESQGVDGDENTCVMRYGSAVVMTKQDNSVYSEVNNINPKKTLSELLATSYASFRLADELGIPLNSNRGDAREIFKANFDEDEHPLES</sequence>